<dbReference type="InterPro" id="IPR050250">
    <property type="entry name" value="Macrolide_Exporter_MacB"/>
</dbReference>
<feature type="transmembrane region" description="Helical" evidence="6">
    <location>
        <begin position="428"/>
        <end position="450"/>
    </location>
</feature>
<feature type="transmembrane region" description="Helical" evidence="6">
    <location>
        <begin position="21"/>
        <end position="41"/>
    </location>
</feature>
<dbReference type="Proteomes" id="UP000198337">
    <property type="component" value="Unassembled WGS sequence"/>
</dbReference>
<keyword evidence="2" id="KW-1003">Cell membrane</keyword>
<dbReference type="PROSITE" id="PS51257">
    <property type="entry name" value="PROKAR_LIPOPROTEIN"/>
    <property type="match status" value="1"/>
</dbReference>
<comment type="subcellular location">
    <subcellularLocation>
        <location evidence="1">Cell membrane</location>
        <topology evidence="1">Multi-pass membrane protein</topology>
    </subcellularLocation>
</comment>
<evidence type="ECO:0000256" key="4">
    <source>
        <dbReference type="ARBA" id="ARBA00022989"/>
    </source>
</evidence>
<proteinExistence type="predicted"/>
<evidence type="ECO:0000313" key="10">
    <source>
        <dbReference type="Proteomes" id="UP000198337"/>
    </source>
</evidence>
<gene>
    <name evidence="9" type="ORF">SAMN04488009_2388</name>
</gene>
<feature type="domain" description="MacB-like periplasmic core" evidence="8">
    <location>
        <begin position="20"/>
        <end position="241"/>
    </location>
</feature>
<feature type="transmembrane region" description="Helical" evidence="6">
    <location>
        <begin position="384"/>
        <end position="407"/>
    </location>
</feature>
<name>A0ABY1SHW6_9FLAO</name>
<dbReference type="Pfam" id="PF02687">
    <property type="entry name" value="FtsX"/>
    <property type="match status" value="2"/>
</dbReference>
<evidence type="ECO:0000313" key="9">
    <source>
        <dbReference type="EMBL" id="SNR55628.1"/>
    </source>
</evidence>
<reference evidence="9 10" key="1">
    <citation type="submission" date="2017-06" db="EMBL/GenBank/DDBJ databases">
        <authorList>
            <person name="Varghese N."/>
            <person name="Submissions S."/>
        </authorList>
    </citation>
    <scope>NUCLEOTIDE SEQUENCE [LARGE SCALE GENOMIC DNA]</scope>
    <source>
        <strain evidence="9 10">DSM 19840</strain>
    </source>
</reference>
<dbReference type="PANTHER" id="PTHR30572">
    <property type="entry name" value="MEMBRANE COMPONENT OF TRANSPORTER-RELATED"/>
    <property type="match status" value="1"/>
</dbReference>
<dbReference type="Pfam" id="PF12704">
    <property type="entry name" value="MacB_PCD"/>
    <property type="match status" value="1"/>
</dbReference>
<sequence>MFKNYLKIAWRNLLKNKGYSVVNMGGLAIGMACFLMILMFINNEFSYDNYHEKGEQIYRVVHHMGSAEAEDKWIWGNAPIGSALKEDFSEVIEKVQFSGRSDVLLKYNANAFQESNCFYVDATVFDVFTWPLLSGNPKTALEAPYTVVLTESTAKKYFGNEDPMGKVIEGVGGRANDGKYTVTGVMKDVPQNSHFNFDVLLSMSSFYQTRPGIFDAWGYVDFYTYFLVDNNFDLAAFQSKMPAFLDKHQTEEEKEYYYNVSFEPLKDAYLNSDAVRQPGTVGSLSNIYIFAIIGLFILVIASINFMNLATARSMERAKEVGVRKVIGAHKKGLVYQFLSESLIMVLVAAAIGLIVVVVCIPWLSAITGKQFSIYEVFGSYMLPLYIGVAVLTGLFAGSYPAFILSSFRPSRVLKGLVSSSPQGVNLRKGLVIFQFTLSIALIASTVIVYYQLGFMLNKNLGFDMDQQMIIDFNWDGQILDNIEMVKTELKRLPEVSSVAGSRTVPGTHFPAAGTEIETVDGGMEHYEPFLYEIDFDFIPHYEIEMVAGRPYSREFVTDSVSAMIVNEAAVKSFGYADPADIIGKKFEQWGREGTVVGVVKDFNYMSLHQEVAPLSMRYSRFGKYLSLKIKTGDIQRTIAQVEQKWAELAPHRPFLYRFLDNSFNEQYQADFRFRKLFTLFSFLAILIACLGLFGLATYSAMLRTKEIGIRKVLGAEVSSIVALLSQDFIKLVLVSIFVATPLAWFAMNEWLKIYAYKININWWVFVLAGLVAVVVAIITVGYHAIRSARANPIKSLRTE</sequence>
<feature type="transmembrane region" description="Helical" evidence="6">
    <location>
        <begin position="676"/>
        <end position="701"/>
    </location>
</feature>
<dbReference type="RefSeq" id="WP_089261251.1">
    <property type="nucleotide sequence ID" value="NZ_FZNV01000003.1"/>
</dbReference>
<feature type="transmembrane region" description="Helical" evidence="6">
    <location>
        <begin position="728"/>
        <end position="747"/>
    </location>
</feature>
<evidence type="ECO:0000256" key="1">
    <source>
        <dbReference type="ARBA" id="ARBA00004651"/>
    </source>
</evidence>
<feature type="domain" description="ABC3 transporter permease C-terminal" evidence="7">
    <location>
        <begin position="292"/>
        <end position="403"/>
    </location>
</feature>
<comment type="caution">
    <text evidence="9">The sequence shown here is derived from an EMBL/GenBank/DDBJ whole genome shotgun (WGS) entry which is preliminary data.</text>
</comment>
<keyword evidence="5 6" id="KW-0472">Membrane</keyword>
<evidence type="ECO:0000256" key="5">
    <source>
        <dbReference type="ARBA" id="ARBA00023136"/>
    </source>
</evidence>
<keyword evidence="4 6" id="KW-1133">Transmembrane helix</keyword>
<feature type="transmembrane region" description="Helical" evidence="6">
    <location>
        <begin position="762"/>
        <end position="785"/>
    </location>
</feature>
<evidence type="ECO:0000256" key="6">
    <source>
        <dbReference type="SAM" id="Phobius"/>
    </source>
</evidence>
<evidence type="ECO:0000256" key="2">
    <source>
        <dbReference type="ARBA" id="ARBA00022475"/>
    </source>
</evidence>
<feature type="domain" description="ABC3 transporter permease C-terminal" evidence="7">
    <location>
        <begin position="679"/>
        <end position="792"/>
    </location>
</feature>
<feature type="transmembrane region" description="Helical" evidence="6">
    <location>
        <begin position="287"/>
        <end position="309"/>
    </location>
</feature>
<dbReference type="InterPro" id="IPR025857">
    <property type="entry name" value="MacB_PCD"/>
</dbReference>
<organism evidence="9 10">
    <name type="scientific">Maribacter sedimenticola</name>
    <dbReference type="NCBI Taxonomy" id="228956"/>
    <lineage>
        <taxon>Bacteria</taxon>
        <taxon>Pseudomonadati</taxon>
        <taxon>Bacteroidota</taxon>
        <taxon>Flavobacteriia</taxon>
        <taxon>Flavobacteriales</taxon>
        <taxon>Flavobacteriaceae</taxon>
        <taxon>Maribacter</taxon>
    </lineage>
</organism>
<evidence type="ECO:0000259" key="7">
    <source>
        <dbReference type="Pfam" id="PF02687"/>
    </source>
</evidence>
<dbReference type="PANTHER" id="PTHR30572:SF18">
    <property type="entry name" value="ABC-TYPE MACROLIDE FAMILY EXPORT SYSTEM PERMEASE COMPONENT 2"/>
    <property type="match status" value="1"/>
</dbReference>
<evidence type="ECO:0000256" key="3">
    <source>
        <dbReference type="ARBA" id="ARBA00022692"/>
    </source>
</evidence>
<dbReference type="EMBL" id="FZNV01000003">
    <property type="protein sequence ID" value="SNR55628.1"/>
    <property type="molecule type" value="Genomic_DNA"/>
</dbReference>
<feature type="transmembrane region" description="Helical" evidence="6">
    <location>
        <begin position="341"/>
        <end position="364"/>
    </location>
</feature>
<accession>A0ABY1SHW6</accession>
<dbReference type="InterPro" id="IPR003838">
    <property type="entry name" value="ABC3_permease_C"/>
</dbReference>
<keyword evidence="3 6" id="KW-0812">Transmembrane</keyword>
<protein>
    <submittedName>
        <fullName evidence="9">ABC transport system permease protein</fullName>
    </submittedName>
</protein>
<keyword evidence="10" id="KW-1185">Reference proteome</keyword>
<evidence type="ECO:0000259" key="8">
    <source>
        <dbReference type="Pfam" id="PF12704"/>
    </source>
</evidence>